<proteinExistence type="predicted"/>
<comment type="caution">
    <text evidence="1">The sequence shown here is derived from an EMBL/GenBank/DDBJ whole genome shotgun (WGS) entry which is preliminary data.</text>
</comment>
<dbReference type="AlphaFoldDB" id="U2QYG5"/>
<name>U2QYG5_LEIAQ</name>
<organism evidence="1 2">
    <name type="scientific">Leifsonia aquatica ATCC 14665</name>
    <dbReference type="NCBI Taxonomy" id="1358026"/>
    <lineage>
        <taxon>Bacteria</taxon>
        <taxon>Bacillati</taxon>
        <taxon>Actinomycetota</taxon>
        <taxon>Actinomycetes</taxon>
        <taxon>Micrococcales</taxon>
        <taxon>Microbacteriaceae</taxon>
        <taxon>Leifsonia</taxon>
    </lineage>
</organism>
<dbReference type="EMBL" id="AWVQ01000946">
    <property type="protein sequence ID" value="ERK61244.1"/>
    <property type="molecule type" value="Genomic_DNA"/>
</dbReference>
<dbReference type="HOGENOM" id="CLU_3301293_0_0_11"/>
<protein>
    <submittedName>
        <fullName evidence="1">Uncharacterized protein</fullName>
    </submittedName>
</protein>
<feature type="non-terminal residue" evidence="1">
    <location>
        <position position="1"/>
    </location>
</feature>
<gene>
    <name evidence="1" type="ORF">N136_04858</name>
</gene>
<evidence type="ECO:0000313" key="1">
    <source>
        <dbReference type="EMBL" id="ERK61244.1"/>
    </source>
</evidence>
<evidence type="ECO:0000313" key="2">
    <source>
        <dbReference type="Proteomes" id="UP000016605"/>
    </source>
</evidence>
<reference evidence="1 2" key="1">
    <citation type="submission" date="2013-08" db="EMBL/GenBank/DDBJ databases">
        <authorList>
            <person name="Weinstock G."/>
            <person name="Sodergren E."/>
            <person name="Wylie T."/>
            <person name="Fulton L."/>
            <person name="Fulton R."/>
            <person name="Fronick C."/>
            <person name="O'Laughlin M."/>
            <person name="Godfrey J."/>
            <person name="Miner T."/>
            <person name="Herter B."/>
            <person name="Appelbaum E."/>
            <person name="Cordes M."/>
            <person name="Lek S."/>
            <person name="Wollam A."/>
            <person name="Pepin K.H."/>
            <person name="Palsikar V.B."/>
            <person name="Mitreva M."/>
            <person name="Wilson R.K."/>
        </authorList>
    </citation>
    <scope>NUCLEOTIDE SEQUENCE [LARGE SCALE GENOMIC DNA]</scope>
    <source>
        <strain evidence="1 2">ATCC 14665</strain>
    </source>
</reference>
<accession>U2QYG5</accession>
<sequence length="40" mass="4239">AGFGCGRAAQRLGILPCAFFQAAPGQRTDPERLRRHKGGA</sequence>
<dbReference type="Proteomes" id="UP000016605">
    <property type="component" value="Unassembled WGS sequence"/>
</dbReference>